<sequence length="51" mass="6136">MTIYKSINNNKYYVSKVVVAIIYVQDNTNLDMNTKLIYHVLNLRLYSKYFI</sequence>
<protein>
    <submittedName>
        <fullName evidence="1">Uncharacterized protein</fullName>
    </submittedName>
</protein>
<evidence type="ECO:0000313" key="1">
    <source>
        <dbReference type="EMBL" id="AIN47011.1"/>
    </source>
</evidence>
<evidence type="ECO:0000313" key="2">
    <source>
        <dbReference type="Proteomes" id="UP000067325"/>
    </source>
</evidence>
<dbReference type="KEGG" id="bcib:IM45_254"/>
<dbReference type="EMBL" id="CP008985">
    <property type="protein sequence ID" value="AIN47011.1"/>
    <property type="molecule type" value="Genomic_DNA"/>
</dbReference>
<proteinExistence type="predicted"/>
<name>A0A088N0Y0_9GAMM</name>
<dbReference type="AlphaFoldDB" id="A0A088N0Y0"/>
<dbReference type="Proteomes" id="UP000067325">
    <property type="component" value="Chromosome"/>
</dbReference>
<accession>A0A088N0Y0</accession>
<reference evidence="1 2" key="1">
    <citation type="journal article" date="2014" name="MBio">
        <title>Differential genome evolution between companion symbionts in an insect-bacterial symbiosis.</title>
        <authorList>
            <person name="Bennett G.M."/>
            <person name="McCutcheon J.P."/>
            <person name="MacDonald B.R."/>
            <person name="Romanovicz D."/>
            <person name="Moran N.A."/>
        </authorList>
    </citation>
    <scope>NUCLEOTIDE SEQUENCE [LARGE SCALE GENOMIC DNA]</scope>
    <source>
        <strain evidence="1 2">BGSS</strain>
    </source>
</reference>
<gene>
    <name evidence="1" type="ORF">IM45_254</name>
</gene>
<organism evidence="1 2">
    <name type="scientific">Candidatus Palibaumannia cicadellinicola</name>
    <dbReference type="NCBI Taxonomy" id="186490"/>
    <lineage>
        <taxon>Bacteria</taxon>
        <taxon>Pseudomonadati</taxon>
        <taxon>Pseudomonadota</taxon>
        <taxon>Gammaproteobacteria</taxon>
        <taxon>Candidatus Palibaumannia</taxon>
    </lineage>
</organism>